<name>A0A0P7ZQP4_9CYAN</name>
<feature type="region of interest" description="Disordered" evidence="1">
    <location>
        <begin position="1"/>
        <end position="21"/>
    </location>
</feature>
<evidence type="ECO:0000313" key="3">
    <source>
        <dbReference type="EMBL" id="KPQ37463.1"/>
    </source>
</evidence>
<organism evidence="3 4">
    <name type="scientific">Phormidesmis priestleyi Ana</name>
    <dbReference type="NCBI Taxonomy" id="1666911"/>
    <lineage>
        <taxon>Bacteria</taxon>
        <taxon>Bacillati</taxon>
        <taxon>Cyanobacteriota</taxon>
        <taxon>Cyanophyceae</taxon>
        <taxon>Leptolyngbyales</taxon>
        <taxon>Leptolyngbyaceae</taxon>
        <taxon>Phormidesmis</taxon>
    </lineage>
</organism>
<dbReference type="Gene3D" id="3.30.450.40">
    <property type="match status" value="3"/>
</dbReference>
<dbReference type="Proteomes" id="UP000050465">
    <property type="component" value="Unassembled WGS sequence"/>
</dbReference>
<evidence type="ECO:0000259" key="2">
    <source>
        <dbReference type="SMART" id="SM00065"/>
    </source>
</evidence>
<evidence type="ECO:0000313" key="4">
    <source>
        <dbReference type="Proteomes" id="UP000050465"/>
    </source>
</evidence>
<evidence type="ECO:0000256" key="1">
    <source>
        <dbReference type="SAM" id="MobiDB-lite"/>
    </source>
</evidence>
<gene>
    <name evidence="3" type="ORF">HLUCCA11_00005</name>
</gene>
<dbReference type="PATRIC" id="fig|1666911.3.peg.2376"/>
<sequence length="933" mass="104712">MVQPKVNTPDSRSSKGTFSSDRRAARELIKQDLSQVLPAIWEAENLEKSVQEALEAIRAEFGYALLWMGLYDRFEHNLTTRGVLSSGPRRFSYTSLALHPGDLLEQAIVQQRPTVIADIGEDPRAGAWEKIAKTFELQGTVILPIQRKGICFGLIILGSRRWGVEPGILENSTLLAINNALAEAIHQNEQELERQQTKQPAKPLLSLLNALSTLPGLDARLEVVADETQRFMGAPVSVYWLEPRGRHFWCRVGKSRGRANSERLVSEMPLLYQSLCNDEMIVLGEAEGSLKAGVATRLMQHLNIQSLMIAPIIYQNELQGFMTAEGARSRIWSDVEKHYLKGVAQLVGIAMPTSEMDTALSQVKSDHLLSAGITRSIHSDRDWQHVLGLCIEQLAARIGTDQLLVLNLNAEKGGFDLCYRTGVGMGRSEHWLPLDTVDEKMLKRAYSPVSVESLENDLKFAPWRSRLKALGAKSLLVSSTSPGQTPEGLVIVIDKIERRWSQAERQLVQTLSNQIGLILHQWHLQRQTDQQAHLHESFQWGMQSLQRLSDLTTLDQSATRHISQILHTPLVALITWENGSTFAQASNVHTQNNSFQIDEEHQISVETDAIINWAASTEGLLTLKLEDLPNDGQQWLSGPEGSQLLVMALRTAPEHQTNAVIVLADVASRQWSDEQTSLLAVVVNQLAWCRRHLKLTTLLLSQQQQLTQLNWYKQHQIENLSQGLKDCMQQLSSQQDSLKNGAARGATIEAKQKMLLQRMETMVEQLSDVITNERWALATHSQTTPLISLLKRALARAHPLVQERQLWTKVHCESNLTIVGDIHKIEFVLYELIAEACDRSPVGDRIDIWCRPLDNHWLEVAITDDGVVDPEVLQELEQGRPTDLLSPSSLQQPNNSALWVCQSLMQQLGGEFTLSHMEDGRILSRVMLPLADR</sequence>
<dbReference type="InterPro" id="IPR003018">
    <property type="entry name" value="GAF"/>
</dbReference>
<dbReference type="Gene3D" id="3.30.565.10">
    <property type="entry name" value="Histidine kinase-like ATPase, C-terminal domain"/>
    <property type="match status" value="1"/>
</dbReference>
<dbReference type="SUPFAM" id="SSF55874">
    <property type="entry name" value="ATPase domain of HSP90 chaperone/DNA topoisomerase II/histidine kinase"/>
    <property type="match status" value="1"/>
</dbReference>
<dbReference type="AlphaFoldDB" id="A0A0P7ZQP4"/>
<feature type="domain" description="GAF" evidence="2">
    <location>
        <begin position="382"/>
        <end position="529"/>
    </location>
</feature>
<feature type="domain" description="GAF" evidence="2">
    <location>
        <begin position="550"/>
        <end position="700"/>
    </location>
</feature>
<dbReference type="SMART" id="SM00065">
    <property type="entry name" value="GAF"/>
    <property type="match status" value="4"/>
</dbReference>
<dbReference type="SUPFAM" id="SSF55781">
    <property type="entry name" value="GAF domain-like"/>
    <property type="match status" value="4"/>
</dbReference>
<feature type="domain" description="GAF" evidence="2">
    <location>
        <begin position="216"/>
        <end position="361"/>
    </location>
</feature>
<dbReference type="Pfam" id="PF01590">
    <property type="entry name" value="GAF"/>
    <property type="match status" value="1"/>
</dbReference>
<feature type="compositionally biased region" description="Polar residues" evidence="1">
    <location>
        <begin position="1"/>
        <end position="19"/>
    </location>
</feature>
<accession>A0A0P7ZQP4</accession>
<dbReference type="STRING" id="1666911.HLUCCA11_00005"/>
<comment type="caution">
    <text evidence="3">The sequence shown here is derived from an EMBL/GenBank/DDBJ whole genome shotgun (WGS) entry which is preliminary data.</text>
</comment>
<reference evidence="3 4" key="1">
    <citation type="submission" date="2015-09" db="EMBL/GenBank/DDBJ databases">
        <title>Identification and resolution of microdiversity through metagenomic sequencing of parallel consortia.</title>
        <authorList>
            <person name="Nelson W.C."/>
            <person name="Romine M.F."/>
            <person name="Lindemann S.R."/>
        </authorList>
    </citation>
    <scope>NUCLEOTIDE SEQUENCE [LARGE SCALE GENOMIC DNA]</scope>
    <source>
        <strain evidence="3">Ana</strain>
    </source>
</reference>
<proteinExistence type="predicted"/>
<dbReference type="InterPro" id="IPR029016">
    <property type="entry name" value="GAF-like_dom_sf"/>
</dbReference>
<dbReference type="InterPro" id="IPR036890">
    <property type="entry name" value="HATPase_C_sf"/>
</dbReference>
<feature type="domain" description="GAF" evidence="2">
    <location>
        <begin position="45"/>
        <end position="195"/>
    </location>
</feature>
<protein>
    <submittedName>
        <fullName evidence="3">GAF domain</fullName>
    </submittedName>
</protein>
<dbReference type="EMBL" id="LJZR01000001">
    <property type="protein sequence ID" value="KPQ37463.1"/>
    <property type="molecule type" value="Genomic_DNA"/>
</dbReference>